<dbReference type="Pfam" id="PF13620">
    <property type="entry name" value="CarboxypepD_reg"/>
    <property type="match status" value="1"/>
</dbReference>
<dbReference type="InterPro" id="IPR036249">
    <property type="entry name" value="Thioredoxin-like_sf"/>
</dbReference>
<evidence type="ECO:0000313" key="1">
    <source>
        <dbReference type="EMBL" id="QDT18353.1"/>
    </source>
</evidence>
<accession>A0A517PG46</accession>
<dbReference type="Gene3D" id="3.40.30.10">
    <property type="entry name" value="Glutaredoxin"/>
    <property type="match status" value="1"/>
</dbReference>
<dbReference type="SUPFAM" id="SSF52833">
    <property type="entry name" value="Thioredoxin-like"/>
    <property type="match status" value="1"/>
</dbReference>
<dbReference type="InterPro" id="IPR008969">
    <property type="entry name" value="CarboxyPept-like_regulatory"/>
</dbReference>
<organism evidence="1 2">
    <name type="scientific">Gimesia chilikensis</name>
    <dbReference type="NCBI Taxonomy" id="2605989"/>
    <lineage>
        <taxon>Bacteria</taxon>
        <taxon>Pseudomonadati</taxon>
        <taxon>Planctomycetota</taxon>
        <taxon>Planctomycetia</taxon>
        <taxon>Planctomycetales</taxon>
        <taxon>Planctomycetaceae</taxon>
        <taxon>Gimesia</taxon>
    </lineage>
</organism>
<proteinExistence type="predicted"/>
<evidence type="ECO:0000313" key="2">
    <source>
        <dbReference type="Proteomes" id="UP000320421"/>
    </source>
</evidence>
<dbReference type="SUPFAM" id="SSF49464">
    <property type="entry name" value="Carboxypeptidase regulatory domain-like"/>
    <property type="match status" value="2"/>
</dbReference>
<keyword evidence="1" id="KW-0472">Membrane</keyword>
<dbReference type="Proteomes" id="UP000320421">
    <property type="component" value="Chromosome"/>
</dbReference>
<name>A0A517PG46_9PLAN</name>
<dbReference type="Gene3D" id="2.60.40.1120">
    <property type="entry name" value="Carboxypeptidase-like, regulatory domain"/>
    <property type="match status" value="2"/>
</dbReference>
<dbReference type="OrthoDB" id="232400at2"/>
<keyword evidence="2" id="KW-1185">Reference proteome</keyword>
<sequence length="1013" mass="114248">MWSPATPERHTKLRTESTSRMKYSKSVTWFFLLTALLAPVVLHAADADNQQQLTIKGVVIDEQNQPVPDAKVYVDHYQLGRDRMETRTDNQGKFALKATAARFSGQVLVVMSDSLMAQYLLPWQNIAADSSLQNLKLQVRPPKLVELEVVDQNEQPIAAAHAGIMDHDHAWGTGTTDEQGKIAFQVPYDVEIKFVGAISDDHGADYRAFTLDRDQSGDQLTKPPAFPDHPVRLKLDGTTPLKVKVQTPDGKPLAGIKVYPWLLNKPGEPRELNLGSLFYGNHLLEQTTDAEGITVFKWIPHWQKQQLVIWPHTEDYNNVRGTYHPATGKGLLTMELDQLVPISGQVRQADGTPAKGITVTAVGDGYQADTFRESVTTDDDGRYSLKVSPYMVYLVVAGNQTQASTPRTDFAVMPEQPVTDLDFKLRPATRLYGRVTLGPQRKPVAGQEIHIFHRGRGSVKLKEKQKPSIQARTFSALPNIVHRLTTDKNGTYEIFVGSGNFTVRGPSQTENQRFTIGQEREKEVNFHMERPEKGFLTGTVVTGNPPQPVPDARITGIYRSQKAGFGLQAVTDASGKFKVERELFNTLLCARTRDQKFAGLVEIGPDEKTVTIPLQLVGSVRGQLIDEENDQPLKNQELQYGVEIRMGKEFITYRNGFGETLHADAAGKFELKKLVVGQEYKLSIIIHPQDKPRSTLYRRVKVFTLTDSQQLDLGKLKVKPRYTPYKPPTIDERIAAAYDTKGTPEERYASAAKIARLTNQYLLILYGDRSSEAVRQFMTLRYNDKEIRNLMPSFRLLVSEEGEANTLSEKAREIQKNLGLESTAPQPGLFIFDAQSKQQAESSFAKLSTDGKINQEKLLKFLKANQYPIRDANELLETALKQAKEQNKRVIVQETATWCGPCRLLSLYLDRERKIWERDYIWIKLDHRWTGTHEIMKKLRNDAPGGIPWWAILDADGKILVTSNNDQDEDQNIGFPSSTSGREHYKKMLEKTAIRLNDTEINELVDALKQKDD</sequence>
<protein>
    <submittedName>
        <fullName evidence="1">Nickel uptake substrate-specific transmembrane region</fullName>
    </submittedName>
</protein>
<dbReference type="EMBL" id="CP036266">
    <property type="protein sequence ID" value="QDT18353.1"/>
    <property type="molecule type" value="Genomic_DNA"/>
</dbReference>
<reference evidence="1 2" key="1">
    <citation type="submission" date="2019-02" db="EMBL/GenBank/DDBJ databases">
        <title>Deep-cultivation of Planctomycetes and their phenomic and genomic characterization uncovers novel biology.</title>
        <authorList>
            <person name="Wiegand S."/>
            <person name="Jogler M."/>
            <person name="Boedeker C."/>
            <person name="Pinto D."/>
            <person name="Vollmers J."/>
            <person name="Rivas-Marin E."/>
            <person name="Kohn T."/>
            <person name="Peeters S.H."/>
            <person name="Heuer A."/>
            <person name="Rast P."/>
            <person name="Oberbeckmann S."/>
            <person name="Bunk B."/>
            <person name="Jeske O."/>
            <person name="Meyerdierks A."/>
            <person name="Storesund J.E."/>
            <person name="Kallscheuer N."/>
            <person name="Luecker S."/>
            <person name="Lage O.M."/>
            <person name="Pohl T."/>
            <person name="Merkel B.J."/>
            <person name="Hornburger P."/>
            <person name="Mueller R.-W."/>
            <person name="Bruemmer F."/>
            <person name="Labrenz M."/>
            <person name="Spormann A.M."/>
            <person name="Op den Camp H."/>
            <person name="Overmann J."/>
            <person name="Amann R."/>
            <person name="Jetten M.S.M."/>
            <person name="Mascher T."/>
            <person name="Medema M.H."/>
            <person name="Devos D.P."/>
            <person name="Kaster A.-K."/>
            <person name="Ovreas L."/>
            <person name="Rohde M."/>
            <person name="Galperin M.Y."/>
            <person name="Jogler C."/>
        </authorList>
    </citation>
    <scope>NUCLEOTIDE SEQUENCE [LARGE SCALE GENOMIC DNA]</scope>
    <source>
        <strain evidence="1 2">HG66A1</strain>
    </source>
</reference>
<gene>
    <name evidence="1" type="ORF">HG66A1_01120</name>
</gene>
<keyword evidence="1" id="KW-0812">Transmembrane</keyword>
<dbReference type="AlphaFoldDB" id="A0A517PG46"/>